<dbReference type="SMART" id="SM01350">
    <property type="entry name" value="6PGD"/>
    <property type="match status" value="1"/>
</dbReference>
<dbReference type="InterPro" id="IPR006183">
    <property type="entry name" value="Pgluconate_DH"/>
</dbReference>
<dbReference type="SUPFAM" id="SSF48179">
    <property type="entry name" value="6-phosphogluconate dehydrogenase C-terminal domain-like"/>
    <property type="match status" value="1"/>
</dbReference>
<dbReference type="Gene3D" id="1.10.1040.10">
    <property type="entry name" value="N-(1-d-carboxylethyl)-l-norvaline Dehydrogenase, domain 2"/>
    <property type="match status" value="1"/>
</dbReference>
<sequence length="301" mass="32108">MQIAIVGLGKMGGNMVKRLLGGGHQVVAYDRDPAAVERAASAGAVGAVSLADTVTKLSATPGPRTVWVMVPSGKATDDSIAELFDLLKAKDIVIDGGNSNYKDSIRHSEELAKKEIRFLDAGTSGGIWGLEVGYCLMLGGDKSAFDHVLPALTTLAPKDGLGYFGKAGAGHYAKMVHNGIEYAMMQSYAEGFELLKATDYDYDLAKLADVWNRGSVVRSWLLELAGRAFKNDPGLTHLKGYVEDSGEGRWTVNEGVARAVPVPTIAAALFARFTSRQENSFAMRVIAALRNEFGGHAVKKA</sequence>
<protein>
    <submittedName>
        <fullName evidence="6">6-phosphogluconate dehydrogenase, decarboxylating</fullName>
    </submittedName>
</protein>
<dbReference type="Gene3D" id="3.40.50.720">
    <property type="entry name" value="NAD(P)-binding Rossmann-like Domain"/>
    <property type="match status" value="1"/>
</dbReference>
<dbReference type="GO" id="GO:0016054">
    <property type="term" value="P:organic acid catabolic process"/>
    <property type="evidence" value="ECO:0007669"/>
    <property type="project" value="UniProtKB-ARBA"/>
</dbReference>
<evidence type="ECO:0000256" key="4">
    <source>
        <dbReference type="ARBA" id="ARBA00023064"/>
    </source>
</evidence>
<dbReference type="NCBIfam" id="TIGR00872">
    <property type="entry name" value="gnd_rel"/>
    <property type="match status" value="1"/>
</dbReference>
<dbReference type="InterPro" id="IPR008927">
    <property type="entry name" value="6-PGluconate_DH-like_C_sf"/>
</dbReference>
<keyword evidence="4" id="KW-0311">Gluconate utilization</keyword>
<dbReference type="InterPro" id="IPR006114">
    <property type="entry name" value="6PGDH_C"/>
</dbReference>
<evidence type="ECO:0000256" key="1">
    <source>
        <dbReference type="ARBA" id="ARBA00004959"/>
    </source>
</evidence>
<evidence type="ECO:0000259" key="5">
    <source>
        <dbReference type="SMART" id="SM01350"/>
    </source>
</evidence>
<dbReference type="AlphaFoldDB" id="A0A0K1Q837"/>
<dbReference type="UniPathway" id="UPA00115"/>
<dbReference type="GO" id="GO:0006098">
    <property type="term" value="P:pentose-phosphate shunt"/>
    <property type="evidence" value="ECO:0007669"/>
    <property type="project" value="UniProtKB-UniPathway"/>
</dbReference>
<dbReference type="InterPro" id="IPR004849">
    <property type="entry name" value="6DGDH_YqeC"/>
</dbReference>
<proteinExistence type="inferred from homology"/>
<gene>
    <name evidence="6" type="ORF">AKJ09_08566</name>
</gene>
<organism evidence="6 7">
    <name type="scientific">Labilithrix luteola</name>
    <dbReference type="NCBI Taxonomy" id="1391654"/>
    <lineage>
        <taxon>Bacteria</taxon>
        <taxon>Pseudomonadati</taxon>
        <taxon>Myxococcota</taxon>
        <taxon>Polyangia</taxon>
        <taxon>Polyangiales</taxon>
        <taxon>Labilitrichaceae</taxon>
        <taxon>Labilithrix</taxon>
    </lineage>
</organism>
<reference evidence="6 7" key="1">
    <citation type="submission" date="2015-08" db="EMBL/GenBank/DDBJ databases">
        <authorList>
            <person name="Babu N.S."/>
            <person name="Beckwith C.J."/>
            <person name="Beseler K.G."/>
            <person name="Brison A."/>
            <person name="Carone J.V."/>
            <person name="Caskin T.P."/>
            <person name="Diamond M."/>
            <person name="Durham M.E."/>
            <person name="Foxe J.M."/>
            <person name="Go M."/>
            <person name="Henderson B.A."/>
            <person name="Jones I.B."/>
            <person name="McGettigan J.A."/>
            <person name="Micheletti S.J."/>
            <person name="Nasrallah M.E."/>
            <person name="Ortiz D."/>
            <person name="Piller C.R."/>
            <person name="Privatt S.R."/>
            <person name="Schneider S.L."/>
            <person name="Sharp S."/>
            <person name="Smith T.C."/>
            <person name="Stanton J.D."/>
            <person name="Ullery H.E."/>
            <person name="Wilson R.J."/>
            <person name="Serrano M.G."/>
            <person name="Buck G."/>
            <person name="Lee V."/>
            <person name="Wang Y."/>
            <person name="Carvalho R."/>
            <person name="Voegtly L."/>
            <person name="Shi R."/>
            <person name="Duckworth R."/>
            <person name="Johnson A."/>
            <person name="Loviza R."/>
            <person name="Walstead R."/>
            <person name="Shah Z."/>
            <person name="Kiflezghi M."/>
            <person name="Wade K."/>
            <person name="Ball S.L."/>
            <person name="Bradley K.W."/>
            <person name="Asai D.J."/>
            <person name="Bowman C.A."/>
            <person name="Russell D.A."/>
            <person name="Pope W.H."/>
            <person name="Jacobs-Sera D."/>
            <person name="Hendrix R.W."/>
            <person name="Hatfull G.F."/>
        </authorList>
    </citation>
    <scope>NUCLEOTIDE SEQUENCE [LARGE SCALE GENOMIC DNA]</scope>
    <source>
        <strain evidence="6 7">DSM 27648</strain>
    </source>
</reference>
<evidence type="ECO:0000256" key="2">
    <source>
        <dbReference type="ARBA" id="ARBA00008419"/>
    </source>
</evidence>
<evidence type="ECO:0000313" key="7">
    <source>
        <dbReference type="Proteomes" id="UP000064967"/>
    </source>
</evidence>
<dbReference type="Pfam" id="PF03446">
    <property type="entry name" value="NAD_binding_2"/>
    <property type="match status" value="1"/>
</dbReference>
<dbReference type="InterPro" id="IPR002204">
    <property type="entry name" value="3-OH-isobutyrate_DH-rel_CS"/>
</dbReference>
<dbReference type="SUPFAM" id="SSF51735">
    <property type="entry name" value="NAD(P)-binding Rossmann-fold domains"/>
    <property type="match status" value="1"/>
</dbReference>
<dbReference type="NCBIfam" id="NF007161">
    <property type="entry name" value="PRK09599.1"/>
    <property type="match status" value="1"/>
</dbReference>
<comment type="similarity">
    <text evidence="2">Belongs to the 6-phosphogluconate dehydrogenase family.</text>
</comment>
<keyword evidence="7" id="KW-1185">Reference proteome</keyword>
<evidence type="ECO:0000313" key="6">
    <source>
        <dbReference type="EMBL" id="AKV01903.1"/>
    </source>
</evidence>
<dbReference type="PATRIC" id="fig|1391654.3.peg.8679"/>
<keyword evidence="3" id="KW-0560">Oxidoreductase</keyword>
<dbReference type="InterPro" id="IPR013328">
    <property type="entry name" value="6PGD_dom2"/>
</dbReference>
<dbReference type="STRING" id="1391654.AKJ09_08566"/>
<dbReference type="InterPro" id="IPR036291">
    <property type="entry name" value="NAD(P)-bd_dom_sf"/>
</dbReference>
<dbReference type="Proteomes" id="UP000064967">
    <property type="component" value="Chromosome"/>
</dbReference>
<dbReference type="PANTHER" id="PTHR11811">
    <property type="entry name" value="6-PHOSPHOGLUCONATE DEHYDROGENASE"/>
    <property type="match status" value="1"/>
</dbReference>
<dbReference type="GO" id="GO:0050661">
    <property type="term" value="F:NADP binding"/>
    <property type="evidence" value="ECO:0007669"/>
    <property type="project" value="InterPro"/>
</dbReference>
<feature type="domain" description="6-phosphogluconate dehydrogenase C-terminal" evidence="5">
    <location>
        <begin position="170"/>
        <end position="297"/>
    </location>
</feature>
<evidence type="ECO:0000256" key="3">
    <source>
        <dbReference type="ARBA" id="ARBA00023002"/>
    </source>
</evidence>
<dbReference type="KEGG" id="llu:AKJ09_08566"/>
<dbReference type="GO" id="GO:0004616">
    <property type="term" value="F:phosphogluconate dehydrogenase (decarboxylating) activity"/>
    <property type="evidence" value="ECO:0007669"/>
    <property type="project" value="InterPro"/>
</dbReference>
<comment type="pathway">
    <text evidence="1">Carbohydrate degradation; pentose phosphate pathway.</text>
</comment>
<dbReference type="PRINTS" id="PR00076">
    <property type="entry name" value="6PGDHDRGNASE"/>
</dbReference>
<dbReference type="OrthoDB" id="9804542at2"/>
<dbReference type="PROSITE" id="PS00895">
    <property type="entry name" value="3_HYDROXYISOBUT_DH"/>
    <property type="match status" value="1"/>
</dbReference>
<accession>A0A0K1Q837</accession>
<dbReference type="GO" id="GO:0019521">
    <property type="term" value="P:D-gluconate metabolic process"/>
    <property type="evidence" value="ECO:0007669"/>
    <property type="project" value="UniProtKB-KW"/>
</dbReference>
<name>A0A0K1Q837_9BACT</name>
<dbReference type="InterPro" id="IPR006115">
    <property type="entry name" value="6PGDH_NADP-bd"/>
</dbReference>
<dbReference type="Pfam" id="PF00393">
    <property type="entry name" value="6PGD"/>
    <property type="match status" value="1"/>
</dbReference>
<dbReference type="EMBL" id="CP012333">
    <property type="protein sequence ID" value="AKV01903.1"/>
    <property type="molecule type" value="Genomic_DNA"/>
</dbReference>